<dbReference type="Proteomes" id="UP000192491">
    <property type="component" value="Unassembled WGS sequence"/>
</dbReference>
<organism evidence="3 4">
    <name type="scientific">Thiothrix lacustris</name>
    <dbReference type="NCBI Taxonomy" id="525917"/>
    <lineage>
        <taxon>Bacteria</taxon>
        <taxon>Pseudomonadati</taxon>
        <taxon>Pseudomonadota</taxon>
        <taxon>Gammaproteobacteria</taxon>
        <taxon>Thiotrichales</taxon>
        <taxon>Thiotrichaceae</taxon>
        <taxon>Thiothrix</taxon>
    </lineage>
</organism>
<dbReference type="GO" id="GO:0005829">
    <property type="term" value="C:cytosol"/>
    <property type="evidence" value="ECO:0007669"/>
    <property type="project" value="TreeGrafter"/>
</dbReference>
<dbReference type="PANTHER" id="PTHR30160:SF1">
    <property type="entry name" value="LIPOPOLYSACCHARIDE 1,2-N-ACETYLGLUCOSAMINETRANSFERASE-RELATED"/>
    <property type="match status" value="1"/>
</dbReference>
<dbReference type="GO" id="GO:0008713">
    <property type="term" value="F:ADP-heptose-lipopolysaccharide heptosyltransferase activity"/>
    <property type="evidence" value="ECO:0007669"/>
    <property type="project" value="TreeGrafter"/>
</dbReference>
<comment type="caution">
    <text evidence="3">The sequence shown here is derived from an EMBL/GenBank/DDBJ whole genome shotgun (WGS) entry which is preliminary data.</text>
</comment>
<evidence type="ECO:0000313" key="3">
    <source>
        <dbReference type="EMBL" id="OQX06891.1"/>
    </source>
</evidence>
<dbReference type="PANTHER" id="PTHR30160">
    <property type="entry name" value="TETRAACYLDISACCHARIDE 4'-KINASE-RELATED"/>
    <property type="match status" value="1"/>
</dbReference>
<dbReference type="CDD" id="cd03789">
    <property type="entry name" value="GT9_LPS_heptosyltransferase"/>
    <property type="match status" value="1"/>
</dbReference>
<evidence type="ECO:0000313" key="4">
    <source>
        <dbReference type="Proteomes" id="UP000192491"/>
    </source>
</evidence>
<dbReference type="AlphaFoldDB" id="A0A1Y1QJF2"/>
<accession>A0A1Y1QJF2</accession>
<dbReference type="Gene3D" id="3.40.50.2000">
    <property type="entry name" value="Glycogen Phosphorylase B"/>
    <property type="match status" value="2"/>
</dbReference>
<dbReference type="SUPFAM" id="SSF53756">
    <property type="entry name" value="UDP-Glycosyltransferase/glycogen phosphorylase"/>
    <property type="match status" value="1"/>
</dbReference>
<evidence type="ECO:0000256" key="2">
    <source>
        <dbReference type="ARBA" id="ARBA00022679"/>
    </source>
</evidence>
<protein>
    <recommendedName>
        <fullName evidence="5">Glycosyl transferase family 9</fullName>
    </recommendedName>
</protein>
<gene>
    <name evidence="3" type="ORF">BWK73_29595</name>
</gene>
<dbReference type="InterPro" id="IPR002201">
    <property type="entry name" value="Glyco_trans_9"/>
</dbReference>
<keyword evidence="1" id="KW-0328">Glycosyltransferase</keyword>
<dbReference type="InterPro" id="IPR051199">
    <property type="entry name" value="LPS_LOS_Heptosyltrfase"/>
</dbReference>
<name>A0A1Y1QJF2_9GAMM</name>
<evidence type="ECO:0000256" key="1">
    <source>
        <dbReference type="ARBA" id="ARBA00022676"/>
    </source>
</evidence>
<dbReference type="Pfam" id="PF01075">
    <property type="entry name" value="Glyco_transf_9"/>
    <property type="match status" value="1"/>
</dbReference>
<keyword evidence="2" id="KW-0808">Transferase</keyword>
<reference evidence="3 4" key="1">
    <citation type="submission" date="2017-01" db="EMBL/GenBank/DDBJ databases">
        <title>Novel large sulfur bacteria in the metagenomes of groundwater-fed chemosynthetic microbial mats in the Lake Huron basin.</title>
        <authorList>
            <person name="Sharrar A.M."/>
            <person name="Flood B.E."/>
            <person name="Bailey J.V."/>
            <person name="Jones D.S."/>
            <person name="Biddanda B."/>
            <person name="Ruberg S.A."/>
            <person name="Marcus D.N."/>
            <person name="Dick G.J."/>
        </authorList>
    </citation>
    <scope>NUCLEOTIDE SEQUENCE [LARGE SCALE GENOMIC DNA]</scope>
    <source>
        <strain evidence="3">A8</strain>
    </source>
</reference>
<sequence length="352" mass="39538">MNRILLIRRDNIGDLICTTPLISNLRSHYPNAEIDILVNSYNYQAVEHNPDINHVYVYTKGKHRDPGQSLLGVYWQRIKLTLTLRRKHYDLAILASGAFSRHALKLAKSSKPKAILSLAPNGEEIDGITISIPEPKQPLHEVEKTLLLLQPLGISAQTHPLTLHPDPHEQAVLRAQLYEQPWHQHVPTIGIHISSRKPSQRWSEQHFSELIQQLHQQYQVQILLFWAPGDENNPLHPGDDQKAARVMAQLNQLPILPMPTTTLRQLIAGISLCDQFICSDGGAMHIAAGLGKPLVCFFGDSSAEQWHPWGVPHVLLQPDSRDVTDISVMEVLRAYQQVLHLPPPHSPANALG</sequence>
<evidence type="ECO:0008006" key="5">
    <source>
        <dbReference type="Google" id="ProtNLM"/>
    </source>
</evidence>
<dbReference type="EMBL" id="MTEJ01000227">
    <property type="protein sequence ID" value="OQX06891.1"/>
    <property type="molecule type" value="Genomic_DNA"/>
</dbReference>
<proteinExistence type="predicted"/>
<dbReference type="GO" id="GO:0009244">
    <property type="term" value="P:lipopolysaccharide core region biosynthetic process"/>
    <property type="evidence" value="ECO:0007669"/>
    <property type="project" value="TreeGrafter"/>
</dbReference>